<organism evidence="1 2">
    <name type="scientific">Granulicella arctica</name>
    <dbReference type="NCBI Taxonomy" id="940613"/>
    <lineage>
        <taxon>Bacteria</taxon>
        <taxon>Pseudomonadati</taxon>
        <taxon>Acidobacteriota</taxon>
        <taxon>Terriglobia</taxon>
        <taxon>Terriglobales</taxon>
        <taxon>Acidobacteriaceae</taxon>
        <taxon>Granulicella</taxon>
    </lineage>
</organism>
<comment type="caution">
    <text evidence="1">The sequence shown here is derived from an EMBL/GenBank/DDBJ whole genome shotgun (WGS) entry which is preliminary data.</text>
</comment>
<evidence type="ECO:0000313" key="1">
    <source>
        <dbReference type="EMBL" id="NYF79679.1"/>
    </source>
</evidence>
<dbReference type="EMBL" id="JACCCW010000002">
    <property type="protein sequence ID" value="NYF79679.1"/>
    <property type="molecule type" value="Genomic_DNA"/>
</dbReference>
<dbReference type="Proteomes" id="UP000589520">
    <property type="component" value="Unassembled WGS sequence"/>
</dbReference>
<evidence type="ECO:0000313" key="2">
    <source>
        <dbReference type="Proteomes" id="UP000589520"/>
    </source>
</evidence>
<keyword evidence="2" id="KW-1185">Reference proteome</keyword>
<accession>A0A7Y9PH66</accession>
<proteinExistence type="predicted"/>
<name>A0A7Y9PH66_9BACT</name>
<dbReference type="AlphaFoldDB" id="A0A7Y9PH66"/>
<gene>
    <name evidence="1" type="ORF">HDF17_001999</name>
</gene>
<sequence>METPLCRHIKANGIQCRAVALTENPFCYAHDRMHRFHKSYRLHPMAKSYLNYTNSIQLNALEDRESVQLAISQVVNALATNQLESKRAAVLLYGLQLAARNITLLKPAETNTVRSVQTTSDGLDLAEANPTLELTLESPEPKTLSA</sequence>
<dbReference type="RefSeq" id="WP_179490507.1">
    <property type="nucleotide sequence ID" value="NZ_JACCCW010000002.1"/>
</dbReference>
<protein>
    <submittedName>
        <fullName evidence="1">Uncharacterized protein</fullName>
    </submittedName>
</protein>
<reference evidence="1 2" key="1">
    <citation type="submission" date="2020-07" db="EMBL/GenBank/DDBJ databases">
        <title>Genomic Encyclopedia of Type Strains, Phase IV (KMG-V): Genome sequencing to study the core and pangenomes of soil and plant-associated prokaryotes.</title>
        <authorList>
            <person name="Whitman W."/>
        </authorList>
    </citation>
    <scope>NUCLEOTIDE SEQUENCE [LARGE SCALE GENOMIC DNA]</scope>
    <source>
        <strain evidence="1 2">X4EP2</strain>
    </source>
</reference>